<protein>
    <submittedName>
        <fullName evidence="2">Uncharacterized protein</fullName>
    </submittedName>
</protein>
<reference evidence="2" key="1">
    <citation type="journal article" date="2023" name="Genome Biol. Evol.">
        <title>First Whole Genome Sequence and Flow Cytometry Genome Size Data for the Lichen-Forming Fungus Ramalina farinacea (Ascomycota).</title>
        <authorList>
            <person name="Llewellyn T."/>
            <person name="Mian S."/>
            <person name="Hill R."/>
            <person name="Leitch I.J."/>
            <person name="Gaya E."/>
        </authorList>
    </citation>
    <scope>NUCLEOTIDE SEQUENCE</scope>
    <source>
        <strain evidence="2">LIQ254RAFAR</strain>
    </source>
</reference>
<feature type="compositionally biased region" description="Polar residues" evidence="1">
    <location>
        <begin position="1"/>
        <end position="12"/>
    </location>
</feature>
<feature type="compositionally biased region" description="Low complexity" evidence="1">
    <location>
        <begin position="151"/>
        <end position="165"/>
    </location>
</feature>
<proteinExistence type="predicted"/>
<feature type="compositionally biased region" description="Acidic residues" evidence="1">
    <location>
        <begin position="215"/>
        <end position="226"/>
    </location>
</feature>
<organism evidence="2 3">
    <name type="scientific">Ramalina farinacea</name>
    <dbReference type="NCBI Taxonomy" id="258253"/>
    <lineage>
        <taxon>Eukaryota</taxon>
        <taxon>Fungi</taxon>
        <taxon>Dikarya</taxon>
        <taxon>Ascomycota</taxon>
        <taxon>Pezizomycotina</taxon>
        <taxon>Lecanoromycetes</taxon>
        <taxon>OSLEUM clade</taxon>
        <taxon>Lecanoromycetidae</taxon>
        <taxon>Lecanorales</taxon>
        <taxon>Lecanorineae</taxon>
        <taxon>Ramalinaceae</taxon>
        <taxon>Ramalina</taxon>
    </lineage>
</organism>
<keyword evidence="3" id="KW-1185">Reference proteome</keyword>
<dbReference type="EMBL" id="JAPUFD010000007">
    <property type="protein sequence ID" value="MDI1488201.1"/>
    <property type="molecule type" value="Genomic_DNA"/>
</dbReference>
<dbReference type="Proteomes" id="UP001161017">
    <property type="component" value="Unassembled WGS sequence"/>
</dbReference>
<comment type="caution">
    <text evidence="2">The sequence shown here is derived from an EMBL/GenBank/DDBJ whole genome shotgun (WGS) entry which is preliminary data.</text>
</comment>
<evidence type="ECO:0000313" key="3">
    <source>
        <dbReference type="Proteomes" id="UP001161017"/>
    </source>
</evidence>
<evidence type="ECO:0000313" key="2">
    <source>
        <dbReference type="EMBL" id="MDI1488201.1"/>
    </source>
</evidence>
<sequence>MDYPSRSSSADPLSQPRDTKTASHLPRKLANTILDNGMDTDEPSSSEPAGLGAYADDAPQNPSNNEEGREGFLSTLHPISSPRHRPASRMRTQDEIAQPASRGDVHGDTAVPTPKLPNDDQDFNVYLYHGHHPFPAINLAPPTNDSQVEKQTQSSSSTPTQQSPSLKNDSSNSLEQGTESQQGTQSQQGTPSQQPTQSQQHQAKPTDQSKPAEPSADEPAADEGEPSDALTPLSAFDWDGLEAEFEAKMQECQDREDGFVEEFETWFKVFQQWTTAARGHETERARKRLRTREAWVQISEDQVEKRRMHLQKCVEAFQSAMELLRDD</sequence>
<gene>
    <name evidence="2" type="ORF">OHK93_007475</name>
</gene>
<feature type="compositionally biased region" description="Polar residues" evidence="1">
    <location>
        <begin position="141"/>
        <end position="150"/>
    </location>
</feature>
<name>A0AA43QNF4_9LECA</name>
<feature type="compositionally biased region" description="Low complexity" evidence="1">
    <location>
        <begin position="175"/>
        <end position="200"/>
    </location>
</feature>
<accession>A0AA43QNF4</accession>
<feature type="region of interest" description="Disordered" evidence="1">
    <location>
        <begin position="1"/>
        <end position="238"/>
    </location>
</feature>
<dbReference type="AlphaFoldDB" id="A0AA43QNF4"/>
<evidence type="ECO:0000256" key="1">
    <source>
        <dbReference type="SAM" id="MobiDB-lite"/>
    </source>
</evidence>